<dbReference type="STRING" id="74649.A0A2P6RKF2"/>
<dbReference type="OrthoDB" id="10264738at2759"/>
<keyword evidence="6" id="KW-0479">Metal-binding</keyword>
<evidence type="ECO:0000313" key="16">
    <source>
        <dbReference type="Proteomes" id="UP000238479"/>
    </source>
</evidence>
<evidence type="ECO:0000256" key="13">
    <source>
        <dbReference type="RuleBase" id="RU003465"/>
    </source>
</evidence>
<dbReference type="PROSITE" id="PS51746">
    <property type="entry name" value="PPM_2"/>
    <property type="match status" value="1"/>
</dbReference>
<sequence length="476" mass="52095">MEDVAQAVAVPYRLGNLIHEESAVKTQMEITGLKLISNTSTLLSNTSSKPSLPCESISCGNQSYRSKNPQDQNRDLISGETINWGSKECKFMPLCNRVLGSSCFKSLAHDEGEICNGSNTCDASTTLVNRAKKICRTSSNGKVFDLDRAPFWGYTSIRGGRPEMEDDVAVIPRLLQIPIQMLVDDSDMSQNPSQLTAHFFGVYDGHGGCQVANYCRERVHSALVEEIEIAKAGLNESTGESLQEQWKEAFTNCFIKVDAEVGGAPKGTHSSNTSASEDSLKPIAPETVGSTAVVVVVCPTHIIVANCGDSRAVLYRGRVAMPLSVDHKPDREDEYERIEAAGGKVIQWDGSRVFGVLAMSRSIGDRYLKPSIIPDPEIMFVSREKEDECLILASDGLWDVITNEEACDIARRRILVWHKKYGDTVERGEGADPAAEAAAVYLSRLAIQKGSKDNITVVVVDLKASRKFKKKNLNSN</sequence>
<comment type="cofactor">
    <cofactor evidence="2">
        <name>Mg(2+)</name>
        <dbReference type="ChEBI" id="CHEBI:18420"/>
    </cofactor>
</comment>
<evidence type="ECO:0000256" key="1">
    <source>
        <dbReference type="ARBA" id="ARBA00001936"/>
    </source>
</evidence>
<name>A0A2P6RKF2_ROSCH</name>
<dbReference type="EMBL" id="PDCK01000040">
    <property type="protein sequence ID" value="PRQ46908.1"/>
    <property type="molecule type" value="Genomic_DNA"/>
</dbReference>
<dbReference type="PANTHER" id="PTHR47992">
    <property type="entry name" value="PROTEIN PHOSPHATASE"/>
    <property type="match status" value="1"/>
</dbReference>
<dbReference type="OMA" id="VICPTHI"/>
<evidence type="ECO:0000256" key="10">
    <source>
        <dbReference type="ARBA" id="ARBA00023211"/>
    </source>
</evidence>
<dbReference type="Proteomes" id="UP000238479">
    <property type="component" value="Chromosome 2"/>
</dbReference>
<keyword evidence="5" id="KW-0938">Abscisic acid signaling pathway</keyword>
<dbReference type="InterPro" id="IPR000222">
    <property type="entry name" value="PP2C_BS"/>
</dbReference>
<keyword evidence="7 13" id="KW-0378">Hydrolase</keyword>
<keyword evidence="16" id="KW-1185">Reference proteome</keyword>
<keyword evidence="8" id="KW-0460">Magnesium</keyword>
<comment type="similarity">
    <text evidence="3 13">Belongs to the PP2C family.</text>
</comment>
<evidence type="ECO:0000256" key="11">
    <source>
        <dbReference type="ARBA" id="ARBA00047761"/>
    </source>
</evidence>
<keyword evidence="10" id="KW-0464">Manganese</keyword>
<evidence type="ECO:0000256" key="2">
    <source>
        <dbReference type="ARBA" id="ARBA00001946"/>
    </source>
</evidence>
<evidence type="ECO:0000256" key="9">
    <source>
        <dbReference type="ARBA" id="ARBA00022912"/>
    </source>
</evidence>
<evidence type="ECO:0000256" key="12">
    <source>
        <dbReference type="ARBA" id="ARBA00048336"/>
    </source>
</evidence>
<dbReference type="SMART" id="SM00332">
    <property type="entry name" value="PP2Cc"/>
    <property type="match status" value="1"/>
</dbReference>
<dbReference type="SMR" id="A0A2P6RKF2"/>
<dbReference type="PROSITE" id="PS01032">
    <property type="entry name" value="PPM_1"/>
    <property type="match status" value="1"/>
</dbReference>
<keyword evidence="9 13" id="KW-0904">Protein phosphatase</keyword>
<dbReference type="EC" id="3.1.3.16" evidence="4"/>
<dbReference type="FunFam" id="3.60.40.10:FF:000025">
    <property type="entry name" value="Protein phosphatase 2C 16"/>
    <property type="match status" value="1"/>
</dbReference>
<dbReference type="SUPFAM" id="SSF81606">
    <property type="entry name" value="PP2C-like"/>
    <property type="match status" value="1"/>
</dbReference>
<accession>A0A2P6RKF2</accession>
<dbReference type="GO" id="GO:0004722">
    <property type="term" value="F:protein serine/threonine phosphatase activity"/>
    <property type="evidence" value="ECO:0007669"/>
    <property type="project" value="UniProtKB-EC"/>
</dbReference>
<dbReference type="InterPro" id="IPR001932">
    <property type="entry name" value="PPM-type_phosphatase-like_dom"/>
</dbReference>
<dbReference type="GO" id="GO:0009738">
    <property type="term" value="P:abscisic acid-activated signaling pathway"/>
    <property type="evidence" value="ECO:0007669"/>
    <property type="project" value="UniProtKB-KW"/>
</dbReference>
<dbReference type="GO" id="GO:0046872">
    <property type="term" value="F:metal ion binding"/>
    <property type="evidence" value="ECO:0007669"/>
    <property type="project" value="UniProtKB-KW"/>
</dbReference>
<evidence type="ECO:0000256" key="5">
    <source>
        <dbReference type="ARBA" id="ARBA00022682"/>
    </source>
</evidence>
<dbReference type="Gramene" id="PRQ46908">
    <property type="protein sequence ID" value="PRQ46908"/>
    <property type="gene ID" value="RchiOBHm_Chr2g0094051"/>
</dbReference>
<comment type="cofactor">
    <cofactor evidence="1">
        <name>Mn(2+)</name>
        <dbReference type="ChEBI" id="CHEBI:29035"/>
    </cofactor>
</comment>
<comment type="catalytic activity">
    <reaction evidence="11">
        <text>O-phospho-L-seryl-[protein] + H2O = L-seryl-[protein] + phosphate</text>
        <dbReference type="Rhea" id="RHEA:20629"/>
        <dbReference type="Rhea" id="RHEA-COMP:9863"/>
        <dbReference type="Rhea" id="RHEA-COMP:11604"/>
        <dbReference type="ChEBI" id="CHEBI:15377"/>
        <dbReference type="ChEBI" id="CHEBI:29999"/>
        <dbReference type="ChEBI" id="CHEBI:43474"/>
        <dbReference type="ChEBI" id="CHEBI:83421"/>
        <dbReference type="EC" id="3.1.3.16"/>
    </reaction>
</comment>
<dbReference type="Gene3D" id="3.60.40.10">
    <property type="entry name" value="PPM-type phosphatase domain"/>
    <property type="match status" value="1"/>
</dbReference>
<evidence type="ECO:0000259" key="14">
    <source>
        <dbReference type="PROSITE" id="PS51746"/>
    </source>
</evidence>
<proteinExistence type="inferred from homology"/>
<feature type="domain" description="PPM-type phosphatase" evidence="14">
    <location>
        <begin position="151"/>
        <end position="462"/>
    </location>
</feature>
<evidence type="ECO:0000256" key="3">
    <source>
        <dbReference type="ARBA" id="ARBA00006702"/>
    </source>
</evidence>
<protein>
    <recommendedName>
        <fullName evidence="4">protein-serine/threonine phosphatase</fullName>
        <ecNumber evidence="4">3.1.3.16</ecNumber>
    </recommendedName>
</protein>
<organism evidence="15 16">
    <name type="scientific">Rosa chinensis</name>
    <name type="common">China rose</name>
    <dbReference type="NCBI Taxonomy" id="74649"/>
    <lineage>
        <taxon>Eukaryota</taxon>
        <taxon>Viridiplantae</taxon>
        <taxon>Streptophyta</taxon>
        <taxon>Embryophyta</taxon>
        <taxon>Tracheophyta</taxon>
        <taxon>Spermatophyta</taxon>
        <taxon>Magnoliopsida</taxon>
        <taxon>eudicotyledons</taxon>
        <taxon>Gunneridae</taxon>
        <taxon>Pentapetalae</taxon>
        <taxon>rosids</taxon>
        <taxon>fabids</taxon>
        <taxon>Rosales</taxon>
        <taxon>Rosaceae</taxon>
        <taxon>Rosoideae</taxon>
        <taxon>Rosoideae incertae sedis</taxon>
        <taxon>Rosa</taxon>
    </lineage>
</organism>
<dbReference type="CDD" id="cd00143">
    <property type="entry name" value="PP2Cc"/>
    <property type="match status" value="1"/>
</dbReference>
<comment type="caution">
    <text evidence="15">The sequence shown here is derived from an EMBL/GenBank/DDBJ whole genome shotgun (WGS) entry which is preliminary data.</text>
</comment>
<evidence type="ECO:0000256" key="8">
    <source>
        <dbReference type="ARBA" id="ARBA00022842"/>
    </source>
</evidence>
<dbReference type="InterPro" id="IPR015655">
    <property type="entry name" value="PP2C"/>
</dbReference>
<gene>
    <name evidence="15" type="ORF">RchiOBHm_Chr2g0094051</name>
</gene>
<dbReference type="Pfam" id="PF00481">
    <property type="entry name" value="PP2C"/>
    <property type="match status" value="1"/>
</dbReference>
<evidence type="ECO:0000256" key="4">
    <source>
        <dbReference type="ARBA" id="ARBA00013081"/>
    </source>
</evidence>
<reference evidence="15 16" key="1">
    <citation type="journal article" date="2018" name="Nat. Genet.">
        <title>The Rosa genome provides new insights in the design of modern roses.</title>
        <authorList>
            <person name="Bendahmane M."/>
        </authorList>
    </citation>
    <scope>NUCLEOTIDE SEQUENCE [LARGE SCALE GENOMIC DNA]</scope>
    <source>
        <strain evidence="16">cv. Old Blush</strain>
    </source>
</reference>
<evidence type="ECO:0000256" key="6">
    <source>
        <dbReference type="ARBA" id="ARBA00022723"/>
    </source>
</evidence>
<evidence type="ECO:0000256" key="7">
    <source>
        <dbReference type="ARBA" id="ARBA00022801"/>
    </source>
</evidence>
<dbReference type="InterPro" id="IPR036457">
    <property type="entry name" value="PPM-type-like_dom_sf"/>
</dbReference>
<dbReference type="AlphaFoldDB" id="A0A2P6RKF2"/>
<comment type="catalytic activity">
    <reaction evidence="12">
        <text>O-phospho-L-threonyl-[protein] + H2O = L-threonyl-[protein] + phosphate</text>
        <dbReference type="Rhea" id="RHEA:47004"/>
        <dbReference type="Rhea" id="RHEA-COMP:11060"/>
        <dbReference type="Rhea" id="RHEA-COMP:11605"/>
        <dbReference type="ChEBI" id="CHEBI:15377"/>
        <dbReference type="ChEBI" id="CHEBI:30013"/>
        <dbReference type="ChEBI" id="CHEBI:43474"/>
        <dbReference type="ChEBI" id="CHEBI:61977"/>
        <dbReference type="EC" id="3.1.3.16"/>
    </reaction>
</comment>
<evidence type="ECO:0000313" key="15">
    <source>
        <dbReference type="EMBL" id="PRQ46908.1"/>
    </source>
</evidence>